<feature type="transmembrane region" description="Helical" evidence="1">
    <location>
        <begin position="6"/>
        <end position="25"/>
    </location>
</feature>
<organism evidence="2 3">
    <name type="scientific">Ameca splendens</name>
    <dbReference type="NCBI Taxonomy" id="208324"/>
    <lineage>
        <taxon>Eukaryota</taxon>
        <taxon>Metazoa</taxon>
        <taxon>Chordata</taxon>
        <taxon>Craniata</taxon>
        <taxon>Vertebrata</taxon>
        <taxon>Euteleostomi</taxon>
        <taxon>Actinopterygii</taxon>
        <taxon>Neopterygii</taxon>
        <taxon>Teleostei</taxon>
        <taxon>Neoteleostei</taxon>
        <taxon>Acanthomorphata</taxon>
        <taxon>Ovalentaria</taxon>
        <taxon>Atherinomorphae</taxon>
        <taxon>Cyprinodontiformes</taxon>
        <taxon>Goodeidae</taxon>
        <taxon>Ameca</taxon>
    </lineage>
</organism>
<protein>
    <submittedName>
        <fullName evidence="2">Uncharacterized protein</fullName>
    </submittedName>
</protein>
<comment type="caution">
    <text evidence="2">The sequence shown here is derived from an EMBL/GenBank/DDBJ whole genome shotgun (WGS) entry which is preliminary data.</text>
</comment>
<evidence type="ECO:0000313" key="2">
    <source>
        <dbReference type="EMBL" id="MEQ2292388.1"/>
    </source>
</evidence>
<reference evidence="2 3" key="1">
    <citation type="submission" date="2021-06" db="EMBL/GenBank/DDBJ databases">
        <authorList>
            <person name="Palmer J.M."/>
        </authorList>
    </citation>
    <scope>NUCLEOTIDE SEQUENCE [LARGE SCALE GENOMIC DNA]</scope>
    <source>
        <strain evidence="2 3">AS_MEX2019</strain>
        <tissue evidence="2">Muscle</tissue>
    </source>
</reference>
<dbReference type="Proteomes" id="UP001469553">
    <property type="component" value="Unassembled WGS sequence"/>
</dbReference>
<evidence type="ECO:0000256" key="1">
    <source>
        <dbReference type="SAM" id="Phobius"/>
    </source>
</evidence>
<accession>A0ABV0YF55</accession>
<gene>
    <name evidence="2" type="ORF">AMECASPLE_022668</name>
</gene>
<keyword evidence="1" id="KW-1133">Transmembrane helix</keyword>
<name>A0ABV0YF55_9TELE</name>
<proteinExistence type="predicted"/>
<keyword evidence="1" id="KW-0812">Transmembrane</keyword>
<sequence length="99" mass="11216">MTHRMATAVLHSIILFCAFPLYFYYRATPKHKSLLSEQFSLVFIDPERFSEILVGSTSVAVGFTEDPQEGNTQARPSNYAIGDYMLCFHLSTCPMSTLR</sequence>
<dbReference type="EMBL" id="JAHRIP010030250">
    <property type="protein sequence ID" value="MEQ2292388.1"/>
    <property type="molecule type" value="Genomic_DNA"/>
</dbReference>
<evidence type="ECO:0000313" key="3">
    <source>
        <dbReference type="Proteomes" id="UP001469553"/>
    </source>
</evidence>
<keyword evidence="1" id="KW-0472">Membrane</keyword>
<keyword evidence="3" id="KW-1185">Reference proteome</keyword>